<sequence>MDTTCKPTDDGGSLIKVKEETKCVLEAFLKRSVTQDEATGLGHVGRVYHDPKKYLHRTSQEEVRDGLSKKGKKVETRRTKVSGKDYDERSHSPTLCEEHSNNNAEKWNDLHEEINRVEETKHGLTTNIKKLLGKHSQNKEKASTPKERNGSLHNKSTESVLEDPGKNVTKGDSLKRPKSPNPLLACTVATSTISLPDENQKQNEKDSHEKQGTQRKLSRAFSLKKFKLKKKTIKDDSSGTDTRPERPNFLPVTPYFESDSKLEDSEIYTLAAKKLETLLKHKKIKSPVEPPQPFKFSEQIPRAPSAVGADNNNVTVSEKEGAEDKEEIIRKLVALLQEQAVVINQKINKDPFLRNSLSRMSYGSFFRLAEVFTSETEVETSQVGTNVSPELTKIALTMELTRKVTGINSHAVHQLMGYSLQYMDMFVPWLQQQGGWENIVSHGDISDLQID</sequence>
<evidence type="ECO:0000256" key="2">
    <source>
        <dbReference type="ARBA" id="ARBA00022703"/>
    </source>
</evidence>
<dbReference type="Gene3D" id="1.10.437.10">
    <property type="entry name" value="Blc2-like"/>
    <property type="match status" value="1"/>
</dbReference>
<dbReference type="PANTHER" id="PTHR14965">
    <property type="entry name" value="SI:CH73-248E21.1"/>
    <property type="match status" value="1"/>
</dbReference>
<feature type="compositionally biased region" description="Basic and acidic residues" evidence="3">
    <location>
        <begin position="137"/>
        <end position="150"/>
    </location>
</feature>
<dbReference type="Proteomes" id="UP001181693">
    <property type="component" value="Unassembled WGS sequence"/>
</dbReference>
<feature type="compositionally biased region" description="Basic and acidic residues" evidence="3">
    <location>
        <begin position="233"/>
        <end position="246"/>
    </location>
</feature>
<evidence type="ECO:0000256" key="3">
    <source>
        <dbReference type="SAM" id="MobiDB-lite"/>
    </source>
</evidence>
<accession>A0AAV2ZJ71</accession>
<dbReference type="InterPro" id="IPR031362">
    <property type="entry name" value="BNIP5"/>
</dbReference>
<dbReference type="PANTHER" id="PTHR14965:SF2">
    <property type="entry name" value="BCL-2-LIKE PROTEIN 12"/>
    <property type="match status" value="1"/>
</dbReference>
<dbReference type="EMBL" id="DYDO01000011">
    <property type="protein sequence ID" value="DBA16046.1"/>
    <property type="molecule type" value="Genomic_DNA"/>
</dbReference>
<dbReference type="GO" id="GO:2001236">
    <property type="term" value="P:regulation of extrinsic apoptotic signaling pathway"/>
    <property type="evidence" value="ECO:0007669"/>
    <property type="project" value="TreeGrafter"/>
</dbReference>
<keyword evidence="5" id="KW-1185">Reference proteome</keyword>
<dbReference type="AlphaFoldDB" id="A0AAV2ZJ71"/>
<feature type="region of interest" description="Disordered" evidence="3">
    <location>
        <begin position="58"/>
        <end position="103"/>
    </location>
</feature>
<evidence type="ECO:0000313" key="5">
    <source>
        <dbReference type="Proteomes" id="UP001181693"/>
    </source>
</evidence>
<keyword evidence="1" id="KW-0597">Phosphoprotein</keyword>
<feature type="region of interest" description="Disordered" evidence="3">
    <location>
        <begin position="231"/>
        <end position="254"/>
    </location>
</feature>
<proteinExistence type="predicted"/>
<organism evidence="4 5">
    <name type="scientific">Pyxicephalus adspersus</name>
    <name type="common">African bullfrog</name>
    <dbReference type="NCBI Taxonomy" id="30357"/>
    <lineage>
        <taxon>Eukaryota</taxon>
        <taxon>Metazoa</taxon>
        <taxon>Chordata</taxon>
        <taxon>Craniata</taxon>
        <taxon>Vertebrata</taxon>
        <taxon>Euteleostomi</taxon>
        <taxon>Amphibia</taxon>
        <taxon>Batrachia</taxon>
        <taxon>Anura</taxon>
        <taxon>Neobatrachia</taxon>
        <taxon>Ranoidea</taxon>
        <taxon>Pyxicephalidae</taxon>
        <taxon>Pyxicephalinae</taxon>
        <taxon>Pyxicephalus</taxon>
    </lineage>
</organism>
<dbReference type="SUPFAM" id="SSF56854">
    <property type="entry name" value="Bcl-2 inhibitors of programmed cell death"/>
    <property type="match status" value="1"/>
</dbReference>
<gene>
    <name evidence="4" type="ORF">GDO54_003483</name>
</gene>
<evidence type="ECO:0000313" key="4">
    <source>
        <dbReference type="EMBL" id="DBA16046.1"/>
    </source>
</evidence>
<feature type="region of interest" description="Disordered" evidence="3">
    <location>
        <begin position="127"/>
        <end position="218"/>
    </location>
</feature>
<evidence type="ECO:0008006" key="6">
    <source>
        <dbReference type="Google" id="ProtNLM"/>
    </source>
</evidence>
<reference evidence="4" key="1">
    <citation type="thesis" date="2020" institute="ProQuest LLC" country="789 East Eisenhower Parkway, Ann Arbor, MI, USA">
        <title>Comparative Genomics and Chromosome Evolution.</title>
        <authorList>
            <person name="Mudd A.B."/>
        </authorList>
    </citation>
    <scope>NUCLEOTIDE SEQUENCE</scope>
    <source>
        <strain evidence="4">1538</strain>
        <tissue evidence="4">Blood</tissue>
    </source>
</reference>
<feature type="compositionally biased region" description="Basic and acidic residues" evidence="3">
    <location>
        <begin position="198"/>
        <end position="212"/>
    </location>
</feature>
<evidence type="ECO:0000256" key="1">
    <source>
        <dbReference type="ARBA" id="ARBA00022553"/>
    </source>
</evidence>
<keyword evidence="2" id="KW-0053">Apoptosis</keyword>
<name>A0AAV2ZJ71_PYXAD</name>
<comment type="caution">
    <text evidence="4">The sequence shown here is derived from an EMBL/GenBank/DDBJ whole genome shotgun (WGS) entry which is preliminary data.</text>
</comment>
<protein>
    <recommendedName>
        <fullName evidence="6">Bcl-2-like protein 12</fullName>
    </recommendedName>
</protein>
<dbReference type="Pfam" id="PF15661">
    <property type="entry name" value="CF222"/>
    <property type="match status" value="1"/>
</dbReference>
<dbReference type="InterPro" id="IPR036834">
    <property type="entry name" value="Bcl-2-like_sf"/>
</dbReference>
<dbReference type="GO" id="GO:0006915">
    <property type="term" value="P:apoptotic process"/>
    <property type="evidence" value="ECO:0007669"/>
    <property type="project" value="UniProtKB-KW"/>
</dbReference>